<feature type="transmembrane region" description="Helical" evidence="7">
    <location>
        <begin position="386"/>
        <end position="409"/>
    </location>
</feature>
<feature type="transmembrane region" description="Helical" evidence="7">
    <location>
        <begin position="239"/>
        <end position="260"/>
    </location>
</feature>
<dbReference type="GO" id="GO:0022857">
    <property type="term" value="F:transmembrane transporter activity"/>
    <property type="evidence" value="ECO:0007669"/>
    <property type="project" value="InterPro"/>
</dbReference>
<keyword evidence="4 7" id="KW-0812">Transmembrane</keyword>
<evidence type="ECO:0000313" key="10">
    <source>
        <dbReference type="Proteomes" id="UP000321250"/>
    </source>
</evidence>
<reference evidence="9 10" key="1">
    <citation type="journal article" date="2013" name="Antonie Van Leeuwenhoek">
        <title>Sphingomonas ginsenosidivorax sp. nov., with the ability to transform ginsenosides.</title>
        <authorList>
            <person name="Jin X.F."/>
            <person name="Kim J.K."/>
            <person name="Liu Q.M."/>
            <person name="Kang M.S."/>
            <person name="He D."/>
            <person name="Jin F.X."/>
            <person name="Kim S.C."/>
            <person name="Im W.T."/>
        </authorList>
    </citation>
    <scope>NUCLEOTIDE SEQUENCE [LARGE SCALE GENOMIC DNA]</scope>
    <source>
        <strain evidence="9 10">KHI67</strain>
    </source>
</reference>
<sequence>MIGRTCVAAVDEPERRVGALAPLREPVFRRIWTASVLSNFGQLILGVGAAWEMTLLSASPSLVAGVQTALMLPLMLVAVPAGAVADMFDRRRIAMAGLAFSATCGAVLTALAWAGMTTPWVLLAFCSLIGAGVALYSPSWQASISEQVPPAHLPAAIALGSISYNVARSFGPALGGLIVLAAGAKAAFAINAVCYLPLLFAFYLWNRRHIPSRLPPERIDRAIVTGARYALHSGSVRTVLVRAFLFGLAGASSGALAPLIARQLLGGDASVYGTMLGAGGVGAVAGALCVGWISHRLGNEAASRLMALIGGVAIVVTGLSRSLPLTCIALFVSGAANIVTIAMFNISVQLAAPRWVTARALSLFSSALTGGIAIGSVLWGVVAGHWAVDVAVMASGAALCATPLLAFLFPLPVTVVTGVEAVEITHEPEVAMALTMRSGPVVIEVDYCIDPDLARPFYDAMRQVQRSRLRNGAFNWSLSRDIGDPALWTERYQFPTWSDYLRTRERFTQADVAAQQAADAFISADVAKKVRRRLERPFGSVRWRADSPDPHQDTIGYLGP</sequence>
<feature type="transmembrane region" description="Helical" evidence="7">
    <location>
        <begin position="120"/>
        <end position="138"/>
    </location>
</feature>
<dbReference type="InterPro" id="IPR010290">
    <property type="entry name" value="TM_effector"/>
</dbReference>
<feature type="domain" description="Major facilitator superfamily (MFS) profile" evidence="8">
    <location>
        <begin position="27"/>
        <end position="415"/>
    </location>
</feature>
<evidence type="ECO:0000256" key="3">
    <source>
        <dbReference type="ARBA" id="ARBA00022475"/>
    </source>
</evidence>
<evidence type="ECO:0000256" key="6">
    <source>
        <dbReference type="ARBA" id="ARBA00023136"/>
    </source>
</evidence>
<keyword evidence="10" id="KW-1185">Reference proteome</keyword>
<keyword evidence="5 7" id="KW-1133">Transmembrane helix</keyword>
<dbReference type="Gene3D" id="1.20.1250.20">
    <property type="entry name" value="MFS general substrate transporter like domains"/>
    <property type="match status" value="1"/>
</dbReference>
<dbReference type="Pfam" id="PF05977">
    <property type="entry name" value="MFS_3"/>
    <property type="match status" value="1"/>
</dbReference>
<evidence type="ECO:0000256" key="2">
    <source>
        <dbReference type="ARBA" id="ARBA00022448"/>
    </source>
</evidence>
<dbReference type="AlphaFoldDB" id="A0A5C6UC85"/>
<feature type="transmembrane region" description="Helical" evidence="7">
    <location>
        <begin position="305"/>
        <end position="322"/>
    </location>
</feature>
<keyword evidence="3" id="KW-1003">Cell membrane</keyword>
<feature type="transmembrane region" description="Helical" evidence="7">
    <location>
        <begin position="63"/>
        <end position="81"/>
    </location>
</feature>
<evidence type="ECO:0000256" key="1">
    <source>
        <dbReference type="ARBA" id="ARBA00004651"/>
    </source>
</evidence>
<gene>
    <name evidence="9" type="ORF">FSB78_04380</name>
</gene>
<feature type="transmembrane region" description="Helical" evidence="7">
    <location>
        <begin position="272"/>
        <end position="293"/>
    </location>
</feature>
<feature type="transmembrane region" description="Helical" evidence="7">
    <location>
        <begin position="173"/>
        <end position="205"/>
    </location>
</feature>
<feature type="transmembrane region" description="Helical" evidence="7">
    <location>
        <begin position="360"/>
        <end position="380"/>
    </location>
</feature>
<name>A0A5C6UC85_9SPHN</name>
<dbReference type="PROSITE" id="PS50850">
    <property type="entry name" value="MFS"/>
    <property type="match status" value="1"/>
</dbReference>
<dbReference type="Proteomes" id="UP000321250">
    <property type="component" value="Unassembled WGS sequence"/>
</dbReference>
<accession>A0A5C6UC85</accession>
<comment type="caution">
    <text evidence="9">The sequence shown here is derived from an EMBL/GenBank/DDBJ whole genome shotgun (WGS) entry which is preliminary data.</text>
</comment>
<dbReference type="CDD" id="cd06173">
    <property type="entry name" value="MFS_MefA_like"/>
    <property type="match status" value="1"/>
</dbReference>
<dbReference type="SUPFAM" id="SSF103473">
    <property type="entry name" value="MFS general substrate transporter"/>
    <property type="match status" value="1"/>
</dbReference>
<protein>
    <submittedName>
        <fullName evidence="9">MFS transporter</fullName>
    </submittedName>
</protein>
<feature type="transmembrane region" description="Helical" evidence="7">
    <location>
        <begin position="93"/>
        <end position="114"/>
    </location>
</feature>
<dbReference type="InterPro" id="IPR020846">
    <property type="entry name" value="MFS_dom"/>
</dbReference>
<evidence type="ECO:0000259" key="8">
    <source>
        <dbReference type="PROSITE" id="PS50850"/>
    </source>
</evidence>
<keyword evidence="6 7" id="KW-0472">Membrane</keyword>
<dbReference type="OrthoDB" id="9809918at2"/>
<evidence type="ECO:0000256" key="4">
    <source>
        <dbReference type="ARBA" id="ARBA00022692"/>
    </source>
</evidence>
<proteinExistence type="predicted"/>
<comment type="subcellular location">
    <subcellularLocation>
        <location evidence="1">Cell membrane</location>
        <topology evidence="1">Multi-pass membrane protein</topology>
    </subcellularLocation>
</comment>
<dbReference type="PANTHER" id="PTHR23513">
    <property type="entry name" value="INTEGRAL MEMBRANE EFFLUX PROTEIN-RELATED"/>
    <property type="match status" value="1"/>
</dbReference>
<dbReference type="GO" id="GO:0005886">
    <property type="term" value="C:plasma membrane"/>
    <property type="evidence" value="ECO:0007669"/>
    <property type="project" value="UniProtKB-SubCell"/>
</dbReference>
<keyword evidence="2" id="KW-0813">Transport</keyword>
<organism evidence="9 10">
    <name type="scientific">Sphingomonas ginsenosidivorax</name>
    <dbReference type="NCBI Taxonomy" id="862135"/>
    <lineage>
        <taxon>Bacteria</taxon>
        <taxon>Pseudomonadati</taxon>
        <taxon>Pseudomonadota</taxon>
        <taxon>Alphaproteobacteria</taxon>
        <taxon>Sphingomonadales</taxon>
        <taxon>Sphingomonadaceae</taxon>
        <taxon>Sphingomonas</taxon>
    </lineage>
</organism>
<feature type="transmembrane region" description="Helical" evidence="7">
    <location>
        <begin position="328"/>
        <end position="348"/>
    </location>
</feature>
<dbReference type="PANTHER" id="PTHR23513:SF11">
    <property type="entry name" value="STAPHYLOFERRIN A TRANSPORTER"/>
    <property type="match status" value="1"/>
</dbReference>
<evidence type="ECO:0000256" key="7">
    <source>
        <dbReference type="SAM" id="Phobius"/>
    </source>
</evidence>
<dbReference type="InterPro" id="IPR036259">
    <property type="entry name" value="MFS_trans_sf"/>
</dbReference>
<feature type="transmembrane region" description="Helical" evidence="7">
    <location>
        <begin position="31"/>
        <end position="51"/>
    </location>
</feature>
<evidence type="ECO:0000256" key="5">
    <source>
        <dbReference type="ARBA" id="ARBA00022989"/>
    </source>
</evidence>
<dbReference type="EMBL" id="VOQR01000001">
    <property type="protein sequence ID" value="TXC70264.1"/>
    <property type="molecule type" value="Genomic_DNA"/>
</dbReference>
<evidence type="ECO:0000313" key="9">
    <source>
        <dbReference type="EMBL" id="TXC70264.1"/>
    </source>
</evidence>